<evidence type="ECO:0000313" key="1">
    <source>
        <dbReference type="EMBL" id="WKD51291.1"/>
    </source>
</evidence>
<protein>
    <submittedName>
        <fullName evidence="1">DUF2239 family protein</fullName>
    </submittedName>
</protein>
<reference evidence="1 2" key="1">
    <citation type="submission" date="2022-05" db="EMBL/GenBank/DDBJ databases">
        <title>Microbulbifer sp. nov., isolated from sponge.</title>
        <authorList>
            <person name="Gao L."/>
        </authorList>
    </citation>
    <scope>NUCLEOTIDE SEQUENCE [LARGE SCALE GENOMIC DNA]</scope>
    <source>
        <strain evidence="1 2">MI-G</strain>
    </source>
</reference>
<gene>
    <name evidence="1" type="ORF">M8T91_07695</name>
</gene>
<keyword evidence="2" id="KW-1185">Reference proteome</keyword>
<organism evidence="1 2">
    <name type="scientific">Microbulbifer spongiae</name>
    <dbReference type="NCBI Taxonomy" id="2944933"/>
    <lineage>
        <taxon>Bacteria</taxon>
        <taxon>Pseudomonadati</taxon>
        <taxon>Pseudomonadota</taxon>
        <taxon>Gammaproteobacteria</taxon>
        <taxon>Cellvibrionales</taxon>
        <taxon>Microbulbiferaceae</taxon>
        <taxon>Microbulbifer</taxon>
    </lineage>
</organism>
<accession>A0ABY9EJA1</accession>
<evidence type="ECO:0000313" key="2">
    <source>
        <dbReference type="Proteomes" id="UP001321520"/>
    </source>
</evidence>
<dbReference type="InterPro" id="IPR018715">
    <property type="entry name" value="DUF2239"/>
</dbReference>
<dbReference type="RefSeq" id="WP_301418424.1">
    <property type="nucleotide sequence ID" value="NZ_CP098023.1"/>
</dbReference>
<dbReference type="Pfam" id="PF09998">
    <property type="entry name" value="DUF2239"/>
    <property type="match status" value="1"/>
</dbReference>
<name>A0ABY9EJA1_9GAMM</name>
<dbReference type="EMBL" id="CP098023">
    <property type="protein sequence ID" value="WKD51291.1"/>
    <property type="molecule type" value="Genomic_DNA"/>
</dbReference>
<sequence>MATDYIAIDQLRVIARGTLEAIAHQVKDMGAAHEPIVFESESCKRVEVDWHGDTEEVLARLTADTHTPKTRRGRPKLGVIPKEVTLLPRHWEWLGQQPGGASVTLRRLVEQAQKQVSLEERITTKQQQLDGLMLLVAGDAPGFEEASRALVRNSKISFEKAIHSWPDDLKQILLAKFNEIAEMHSGNL</sequence>
<proteinExistence type="predicted"/>
<dbReference type="Proteomes" id="UP001321520">
    <property type="component" value="Chromosome"/>
</dbReference>